<keyword evidence="3" id="KW-1185">Reference proteome</keyword>
<accession>A0ABR1Q1P6</accession>
<evidence type="ECO:0000256" key="1">
    <source>
        <dbReference type="SAM" id="MobiDB-lite"/>
    </source>
</evidence>
<protein>
    <submittedName>
        <fullName evidence="2">Uncharacterized protein</fullName>
    </submittedName>
</protein>
<dbReference type="Proteomes" id="UP001391051">
    <property type="component" value="Unassembled WGS sequence"/>
</dbReference>
<evidence type="ECO:0000313" key="3">
    <source>
        <dbReference type="Proteomes" id="UP001391051"/>
    </source>
</evidence>
<gene>
    <name evidence="2" type="ORF">PG986_012877</name>
</gene>
<feature type="region of interest" description="Disordered" evidence="1">
    <location>
        <begin position="44"/>
        <end position="66"/>
    </location>
</feature>
<dbReference type="RefSeq" id="XP_066695795.1">
    <property type="nucleotide sequence ID" value="XM_066849099.1"/>
</dbReference>
<proteinExistence type="predicted"/>
<dbReference type="GeneID" id="92082161"/>
<evidence type="ECO:0000313" key="2">
    <source>
        <dbReference type="EMBL" id="KAK7943764.1"/>
    </source>
</evidence>
<name>A0ABR1Q1P6_9PEZI</name>
<feature type="compositionally biased region" description="Polar residues" evidence="1">
    <location>
        <begin position="50"/>
        <end position="60"/>
    </location>
</feature>
<comment type="caution">
    <text evidence="2">The sequence shown here is derived from an EMBL/GenBank/DDBJ whole genome shotgun (WGS) entry which is preliminary data.</text>
</comment>
<reference evidence="2 3" key="1">
    <citation type="submission" date="2023-01" db="EMBL/GenBank/DDBJ databases">
        <title>Analysis of 21 Apiospora genomes using comparative genomics revels a genus with tremendous synthesis potential of carbohydrate active enzymes and secondary metabolites.</title>
        <authorList>
            <person name="Sorensen T."/>
        </authorList>
    </citation>
    <scope>NUCLEOTIDE SEQUENCE [LARGE SCALE GENOMIC DNA]</scope>
    <source>
        <strain evidence="2 3">CBS 24483</strain>
    </source>
</reference>
<sequence length="444" mass="49630">MVAPTTQLNSLKKGLLPRIHQPLPLNQRESQQLLNSITSSFRKHLDQEHPWQSSSSSQEAATVPPSAPISKRLEKAVLSNKELSSNHQPGQLRPTDYHLDNILSNPLFAKPQRVGTGAGCQQISLHSEPLPTDVQADVQKELYIFDSASSRGMMTAQRAAGFLASVSRIINSQSVLALEKRVRLGDTGAGLKVVQWLRSSGLDHNLEFLHNPVLIKHLAPFLYAEGLEEVIWTWLSRLGARIVASPEDKETQQAIANIIPYIIKLDESKLGLTRALDESYSAFLRMHQTLESKNRHMERVVKNSWARLSWTSTVDASQRPRPSVPLFEMFTDIGRPWGKQLDIAHLELHHPTSPDHTSAVKYLHDDGKIASVAKQVSQAKSDRLSRRMVSLGTDTVQRLNQVGQRDEASWVSELMSRTFFAWNSVLRQEERDALADSHGASLAV</sequence>
<organism evidence="2 3">
    <name type="scientific">Apiospora aurea</name>
    <dbReference type="NCBI Taxonomy" id="335848"/>
    <lineage>
        <taxon>Eukaryota</taxon>
        <taxon>Fungi</taxon>
        <taxon>Dikarya</taxon>
        <taxon>Ascomycota</taxon>
        <taxon>Pezizomycotina</taxon>
        <taxon>Sordariomycetes</taxon>
        <taxon>Xylariomycetidae</taxon>
        <taxon>Amphisphaeriales</taxon>
        <taxon>Apiosporaceae</taxon>
        <taxon>Apiospora</taxon>
    </lineage>
</organism>
<dbReference type="EMBL" id="JAQQWE010000008">
    <property type="protein sequence ID" value="KAK7943764.1"/>
    <property type="molecule type" value="Genomic_DNA"/>
</dbReference>